<name>A0A1G6CYJ3_9GAMM</name>
<protein>
    <recommendedName>
        <fullName evidence="3">Replication initiation factor</fullName>
    </recommendedName>
</protein>
<dbReference type="STRING" id="1159017.SAMN02927930_01458"/>
<dbReference type="RefSeq" id="WP_092593209.1">
    <property type="nucleotide sequence ID" value="NZ_FMXN01000007.1"/>
</dbReference>
<organism evidence="1 2">
    <name type="scientific">Pseudidiomarina indica</name>
    <dbReference type="NCBI Taxonomy" id="1159017"/>
    <lineage>
        <taxon>Bacteria</taxon>
        <taxon>Pseudomonadati</taxon>
        <taxon>Pseudomonadota</taxon>
        <taxon>Gammaproteobacteria</taxon>
        <taxon>Alteromonadales</taxon>
        <taxon>Idiomarinaceae</taxon>
        <taxon>Pseudidiomarina</taxon>
    </lineage>
</organism>
<reference evidence="2" key="1">
    <citation type="submission" date="2016-10" db="EMBL/GenBank/DDBJ databases">
        <authorList>
            <person name="Varghese N."/>
            <person name="Submissions S."/>
        </authorList>
    </citation>
    <scope>NUCLEOTIDE SEQUENCE [LARGE SCALE GENOMIC DNA]</scope>
    <source>
        <strain evidence="2">CGMCC 1.10824</strain>
    </source>
</reference>
<gene>
    <name evidence="1" type="ORF">SAMN02927930_01458</name>
</gene>
<evidence type="ECO:0000313" key="2">
    <source>
        <dbReference type="Proteomes" id="UP000199626"/>
    </source>
</evidence>
<keyword evidence="2" id="KW-1185">Reference proteome</keyword>
<accession>A0A1G6CYJ3</accession>
<dbReference type="Proteomes" id="UP000199626">
    <property type="component" value="Unassembled WGS sequence"/>
</dbReference>
<dbReference type="OrthoDB" id="5396022at2"/>
<proteinExistence type="predicted"/>
<dbReference type="AlphaFoldDB" id="A0A1G6CYJ3"/>
<dbReference type="EMBL" id="FMXN01000007">
    <property type="protein sequence ID" value="SDB37890.1"/>
    <property type="molecule type" value="Genomic_DNA"/>
</dbReference>
<sequence length="419" mass="47746">MPISEPVQKTADADNRFASQKRTDFGVNANLADVQGAPPCNTAPSKYSETEVLRAGVDSLYLSFHGELRVSLLHKLDQLKEIAKGARCGEERQPTLQLAGVSFKVHAKGRHVYPFVISNKHFSVCIAGNSGFKAPPAYIEISSELLTKYGYENCLDMARKLAKQLFKECDGGSISRFDLCCDFITELDWLSVDPLAWVCRSKKRSEYRESNILTGYVFGAGGDIVGRLYDKTHEIKLSEKAFFKEVWREFGWDGEQSVWRLEFQVRQQVVKSIGCVIPEMFVELMNSVWRYLTEDWLSLRDVLSKDKNRSRWPLNSNWQTLKQASFNLVGIEDINRARFDMCPTDYAIFTGALGYLTSFMAKNEFSSLDEALKHFEHSAQQHFERDEKRTGTLDQYVGKKLAEKLTKFVMPNQDLEAGE</sequence>
<evidence type="ECO:0000313" key="1">
    <source>
        <dbReference type="EMBL" id="SDB37890.1"/>
    </source>
</evidence>
<evidence type="ECO:0008006" key="3">
    <source>
        <dbReference type="Google" id="ProtNLM"/>
    </source>
</evidence>